<dbReference type="InterPro" id="IPR007492">
    <property type="entry name" value="LytTR_DNA-bd_dom"/>
</dbReference>
<organism evidence="4 5">
    <name type="scientific">Tissierella pigra</name>
    <dbReference type="NCBI Taxonomy" id="2607614"/>
    <lineage>
        <taxon>Bacteria</taxon>
        <taxon>Bacillati</taxon>
        <taxon>Bacillota</taxon>
        <taxon>Tissierellia</taxon>
        <taxon>Tissierellales</taxon>
        <taxon>Tissierellaceae</taxon>
        <taxon>Tissierella</taxon>
    </lineage>
</organism>
<dbReference type="AlphaFoldDB" id="A0A6N7Y1U7"/>
<dbReference type="InterPro" id="IPR011006">
    <property type="entry name" value="CheY-like_superfamily"/>
</dbReference>
<dbReference type="SUPFAM" id="SSF52172">
    <property type="entry name" value="CheY-like"/>
    <property type="match status" value="1"/>
</dbReference>
<feature type="modified residue" description="4-aspartylphosphate" evidence="1">
    <location>
        <position position="61"/>
    </location>
</feature>
<proteinExistence type="predicted"/>
<dbReference type="SMART" id="SM00448">
    <property type="entry name" value="REC"/>
    <property type="match status" value="1"/>
</dbReference>
<dbReference type="SMART" id="SM00850">
    <property type="entry name" value="LytTR"/>
    <property type="match status" value="1"/>
</dbReference>
<accession>A0A6N7Y1U7</accession>
<name>A0A6N7Y1U7_9FIRM</name>
<dbReference type="PROSITE" id="PS50110">
    <property type="entry name" value="RESPONSE_REGULATORY"/>
    <property type="match status" value="1"/>
</dbReference>
<protein>
    <submittedName>
        <fullName evidence="4">Response regulator transcription factor</fullName>
    </submittedName>
</protein>
<comment type="caution">
    <text evidence="4">The sequence shown here is derived from an EMBL/GenBank/DDBJ whole genome shotgun (WGS) entry which is preliminary data.</text>
</comment>
<keyword evidence="1" id="KW-0597">Phosphoprotein</keyword>
<dbReference type="Gene3D" id="2.40.50.1020">
    <property type="entry name" value="LytTr DNA-binding domain"/>
    <property type="match status" value="1"/>
</dbReference>
<dbReference type="PROSITE" id="PS50930">
    <property type="entry name" value="HTH_LYTTR"/>
    <property type="match status" value="1"/>
</dbReference>
<dbReference type="PANTHER" id="PTHR37299">
    <property type="entry name" value="TRANSCRIPTIONAL REGULATOR-RELATED"/>
    <property type="match status" value="1"/>
</dbReference>
<dbReference type="Gene3D" id="3.40.50.2300">
    <property type="match status" value="1"/>
</dbReference>
<evidence type="ECO:0000259" key="3">
    <source>
        <dbReference type="PROSITE" id="PS50930"/>
    </source>
</evidence>
<dbReference type="GO" id="GO:0003677">
    <property type="term" value="F:DNA binding"/>
    <property type="evidence" value="ECO:0007669"/>
    <property type="project" value="InterPro"/>
</dbReference>
<dbReference type="Proteomes" id="UP000469523">
    <property type="component" value="Unassembled WGS sequence"/>
</dbReference>
<gene>
    <name evidence="4" type="ORF">FYJ83_15230</name>
</gene>
<evidence type="ECO:0000259" key="2">
    <source>
        <dbReference type="PROSITE" id="PS50110"/>
    </source>
</evidence>
<keyword evidence="5" id="KW-1185">Reference proteome</keyword>
<feature type="domain" description="Response regulatory" evidence="2">
    <location>
        <begin position="4"/>
        <end position="124"/>
    </location>
</feature>
<dbReference type="EMBL" id="VUNQ01000044">
    <property type="protein sequence ID" value="MSU02814.1"/>
    <property type="molecule type" value="Genomic_DNA"/>
</dbReference>
<evidence type="ECO:0000313" key="5">
    <source>
        <dbReference type="Proteomes" id="UP000469523"/>
    </source>
</evidence>
<dbReference type="PANTHER" id="PTHR37299:SF1">
    <property type="entry name" value="STAGE 0 SPORULATION PROTEIN A HOMOLOG"/>
    <property type="match status" value="1"/>
</dbReference>
<evidence type="ECO:0000256" key="1">
    <source>
        <dbReference type="PROSITE-ProRule" id="PRU00169"/>
    </source>
</evidence>
<reference evidence="4 5" key="1">
    <citation type="submission" date="2019-09" db="EMBL/GenBank/DDBJ databases">
        <title>In-depth cultivation of the pig gut microbiome towards novel bacterial diversity and tailored functional studies.</title>
        <authorList>
            <person name="Wylensek D."/>
            <person name="Hitch T.C.A."/>
            <person name="Clavel T."/>
        </authorList>
    </citation>
    <scope>NUCLEOTIDE SEQUENCE [LARGE SCALE GENOMIC DNA]</scope>
    <source>
        <strain evidence="4 5">WCA3-693-APC-4?</strain>
    </source>
</reference>
<feature type="domain" description="HTH LytTR-type" evidence="3">
    <location>
        <begin position="145"/>
        <end position="232"/>
    </location>
</feature>
<dbReference type="Pfam" id="PF00072">
    <property type="entry name" value="Response_reg"/>
    <property type="match status" value="1"/>
</dbReference>
<dbReference type="Pfam" id="PF04397">
    <property type="entry name" value="LytTR"/>
    <property type="match status" value="1"/>
</dbReference>
<dbReference type="GO" id="GO:0000156">
    <property type="term" value="F:phosphorelay response regulator activity"/>
    <property type="evidence" value="ECO:0007669"/>
    <property type="project" value="InterPro"/>
</dbReference>
<dbReference type="InterPro" id="IPR001789">
    <property type="entry name" value="Sig_transdc_resp-reg_receiver"/>
</dbReference>
<dbReference type="RefSeq" id="WP_154441997.1">
    <property type="nucleotide sequence ID" value="NZ_VUNQ01000044.1"/>
</dbReference>
<dbReference type="InterPro" id="IPR046947">
    <property type="entry name" value="LytR-like"/>
</dbReference>
<evidence type="ECO:0000313" key="4">
    <source>
        <dbReference type="EMBL" id="MSU02814.1"/>
    </source>
</evidence>
<sequence>MMINIAICDDDKYFLDYISCNIEEVLKDEEKIIAINKFTDGIELLESLKQENTNFDIIFLDINMPNMDGIEVADAIRRKDNEVLLIFLTSMEDKVYQTFKYNIFRFIRKMYIDTELVEALQSAMEVLKDEKYIFQTIEEEIRLYLREILYFEFIDRVVSIRTFSRKYKTNIRRFKDIEDIFLSKGFVSIHRGCIVNENYIKSIGNLYITLDTEEKLSVSRYKIEEVKKAFIRAARRG</sequence>